<dbReference type="PANTHER" id="PTHR23520:SF5">
    <property type="entry name" value="TRANSPORTER, PUTATIVE (AFU_ORTHOLOGUE AFUA_3G04000)-RELATED"/>
    <property type="match status" value="1"/>
</dbReference>
<comment type="subcellular location">
    <subcellularLocation>
        <location evidence="1">Membrane</location>
        <topology evidence="1">Multi-pass membrane protein</topology>
    </subcellularLocation>
</comment>
<evidence type="ECO:0000256" key="2">
    <source>
        <dbReference type="SAM" id="Phobius"/>
    </source>
</evidence>
<gene>
    <name evidence="4" type="ORF">SBOR_0728</name>
</gene>
<feature type="transmembrane region" description="Helical" evidence="2">
    <location>
        <begin position="61"/>
        <end position="82"/>
    </location>
</feature>
<dbReference type="GO" id="GO:0022857">
    <property type="term" value="F:transmembrane transporter activity"/>
    <property type="evidence" value="ECO:0007669"/>
    <property type="project" value="InterPro"/>
</dbReference>
<reference evidence="4 5" key="1">
    <citation type="journal article" date="2014" name="Genome Announc.">
        <title>Draft genome sequence of Sclerotinia borealis, a psychrophilic plant pathogenic fungus.</title>
        <authorList>
            <person name="Mardanov A.V."/>
            <person name="Beletsky A.V."/>
            <person name="Kadnikov V.V."/>
            <person name="Ignatov A.N."/>
            <person name="Ravin N.V."/>
        </authorList>
    </citation>
    <scope>NUCLEOTIDE SEQUENCE [LARGE SCALE GENOMIC DNA]</scope>
    <source>
        <strain evidence="5">F-4157</strain>
    </source>
</reference>
<feature type="transmembrane region" description="Helical" evidence="2">
    <location>
        <begin position="36"/>
        <end position="55"/>
    </location>
</feature>
<organism evidence="4 5">
    <name type="scientific">Sclerotinia borealis (strain F-4128)</name>
    <dbReference type="NCBI Taxonomy" id="1432307"/>
    <lineage>
        <taxon>Eukaryota</taxon>
        <taxon>Fungi</taxon>
        <taxon>Dikarya</taxon>
        <taxon>Ascomycota</taxon>
        <taxon>Pezizomycotina</taxon>
        <taxon>Leotiomycetes</taxon>
        <taxon>Helotiales</taxon>
        <taxon>Sclerotiniaceae</taxon>
        <taxon>Sclerotinia</taxon>
    </lineage>
</organism>
<evidence type="ECO:0000313" key="5">
    <source>
        <dbReference type="Proteomes" id="UP000019487"/>
    </source>
</evidence>
<sequence length="472" mass="51036">MVLRYVHRIIAELGLVTLYKSSLDTKLLCLQRFTRMFAYATATLILVEYLSALDISKTKIGLFMTLTLVGDTLISFVLTLFADALGRKAILAVGSGLMMGSGIVFALCENYWGLLAAAVLGVISPSGNEIGPFRAIEESTLAQLTPASNRSDIYAWYSLIGTAGQACGFVVSGWVIIYLRNEPGWTDISIYRAVFWSYAIFGFIKLLLSVGLSQAVEVEEKVAPIDDPETAPLLGDGREEVVATKKGYFASKLPSVSKESRVVVLNLCLLLGLDSFASGLVPLSWVTYFFHEKFGIEEGRLGSLFFTTSIISAGSMLVASSLAKRLGNVKTMAFTHLPSSIFLSLIPVPSTLPSAITFLILRHSTSSMDQAPRTAFIAAIVHPHERTAVMGLINVVKTFAQSLGPVITGVLAGRNLFWVVFVSAGALKASYDLGLLAIFAGHKTHDDRVEEERRALEVEARAAVERSTGAES</sequence>
<protein>
    <recommendedName>
        <fullName evidence="3">Major facilitator superfamily (MFS) profile domain-containing protein</fullName>
    </recommendedName>
</protein>
<keyword evidence="2" id="KW-1133">Transmembrane helix</keyword>
<keyword evidence="2" id="KW-0812">Transmembrane</keyword>
<feature type="transmembrane region" description="Helical" evidence="2">
    <location>
        <begin position="341"/>
        <end position="361"/>
    </location>
</feature>
<dbReference type="HOGENOM" id="CLU_025894_2_0_1"/>
<dbReference type="InterPro" id="IPR020846">
    <property type="entry name" value="MFS_dom"/>
</dbReference>
<dbReference type="InterPro" id="IPR036259">
    <property type="entry name" value="MFS_trans_sf"/>
</dbReference>
<feature type="domain" description="Major facilitator superfamily (MFS) profile" evidence="3">
    <location>
        <begin position="10"/>
        <end position="443"/>
    </location>
</feature>
<dbReference type="InterPro" id="IPR011701">
    <property type="entry name" value="MFS"/>
</dbReference>
<feature type="transmembrane region" description="Helical" evidence="2">
    <location>
        <begin position="190"/>
        <end position="212"/>
    </location>
</feature>
<comment type="caution">
    <text evidence="4">The sequence shown here is derived from an EMBL/GenBank/DDBJ whole genome shotgun (WGS) entry which is preliminary data.</text>
</comment>
<proteinExistence type="predicted"/>
<dbReference type="Proteomes" id="UP000019487">
    <property type="component" value="Unassembled WGS sequence"/>
</dbReference>
<evidence type="ECO:0000313" key="4">
    <source>
        <dbReference type="EMBL" id="ESZ98870.1"/>
    </source>
</evidence>
<dbReference type="SUPFAM" id="SSF103473">
    <property type="entry name" value="MFS general substrate transporter"/>
    <property type="match status" value="1"/>
</dbReference>
<keyword evidence="2" id="KW-0472">Membrane</keyword>
<feature type="transmembrane region" description="Helical" evidence="2">
    <location>
        <begin position="263"/>
        <end position="289"/>
    </location>
</feature>
<dbReference type="GO" id="GO:0000329">
    <property type="term" value="C:fungal-type vacuole membrane"/>
    <property type="evidence" value="ECO:0007669"/>
    <property type="project" value="TreeGrafter"/>
</dbReference>
<dbReference type="OrthoDB" id="10027823at2759"/>
<dbReference type="PROSITE" id="PS50850">
    <property type="entry name" value="MFS"/>
    <property type="match status" value="1"/>
</dbReference>
<dbReference type="Pfam" id="PF07690">
    <property type="entry name" value="MFS_1"/>
    <property type="match status" value="2"/>
</dbReference>
<dbReference type="AlphaFoldDB" id="W9CWF0"/>
<dbReference type="PANTHER" id="PTHR23520">
    <property type="entry name" value="TRANSPORTER, PUTATIVE (AFU_ORTHOLOGUE AFUA_3G04000)-RELATED"/>
    <property type="match status" value="1"/>
</dbReference>
<dbReference type="STRING" id="1432307.W9CWF0"/>
<keyword evidence="5" id="KW-1185">Reference proteome</keyword>
<dbReference type="EMBL" id="AYSA01000028">
    <property type="protein sequence ID" value="ESZ98870.1"/>
    <property type="molecule type" value="Genomic_DNA"/>
</dbReference>
<evidence type="ECO:0000256" key="1">
    <source>
        <dbReference type="ARBA" id="ARBA00004141"/>
    </source>
</evidence>
<dbReference type="Gene3D" id="1.20.1250.20">
    <property type="entry name" value="MFS general substrate transporter like domains"/>
    <property type="match status" value="1"/>
</dbReference>
<accession>W9CWF0</accession>
<evidence type="ECO:0000259" key="3">
    <source>
        <dbReference type="PROSITE" id="PS50850"/>
    </source>
</evidence>
<feature type="transmembrane region" description="Helical" evidence="2">
    <location>
        <begin position="154"/>
        <end position="178"/>
    </location>
</feature>
<name>W9CWF0_SCLBF</name>
<feature type="transmembrane region" description="Helical" evidence="2">
    <location>
        <begin position="301"/>
        <end position="321"/>
    </location>
</feature>